<comment type="caution">
    <text evidence="1">The sequence shown here is derived from an EMBL/GenBank/DDBJ whole genome shotgun (WGS) entry which is preliminary data.</text>
</comment>
<accession>A0A511YI89</accession>
<dbReference type="EMBL" id="BJYJ01000002">
    <property type="protein sequence ID" value="GEN74902.1"/>
    <property type="molecule type" value="Genomic_DNA"/>
</dbReference>
<name>A0A511YI89_9FLAO</name>
<dbReference type="AlphaFoldDB" id="A0A511YI89"/>
<dbReference type="InterPro" id="IPR058074">
    <property type="entry name" value="Bacteriocin-like"/>
</dbReference>
<evidence type="ECO:0000313" key="2">
    <source>
        <dbReference type="Proteomes" id="UP000321863"/>
    </source>
</evidence>
<gene>
    <name evidence="1" type="ORF">CHA01nite_06420</name>
</gene>
<reference evidence="1 2" key="1">
    <citation type="submission" date="2019-07" db="EMBL/GenBank/DDBJ databases">
        <title>Whole genome shotgun sequence of Chryseobacterium hagamense NBRC 105253.</title>
        <authorList>
            <person name="Hosoyama A."/>
            <person name="Uohara A."/>
            <person name="Ohji S."/>
            <person name="Ichikawa N."/>
        </authorList>
    </citation>
    <scope>NUCLEOTIDE SEQUENCE [LARGE SCALE GENOMIC DNA]</scope>
    <source>
        <strain evidence="1 2">NBRC 105253</strain>
    </source>
</reference>
<sequence length="69" mass="7830">MKNLKKLSREGLKSIKGGYTPECINAWNSMTKCYSSKSQCEMDPSSPTTDLDDPNSPHFCIVICNRYCY</sequence>
<dbReference type="Proteomes" id="UP000321863">
    <property type="component" value="Unassembled WGS sequence"/>
</dbReference>
<dbReference type="NCBIfam" id="NF047798">
    <property type="entry name" value="leader_Chryseo"/>
    <property type="match status" value="1"/>
</dbReference>
<evidence type="ECO:0008006" key="3">
    <source>
        <dbReference type="Google" id="ProtNLM"/>
    </source>
</evidence>
<proteinExistence type="predicted"/>
<organism evidence="1 2">
    <name type="scientific">Chryseobacterium hagamense</name>
    <dbReference type="NCBI Taxonomy" id="395935"/>
    <lineage>
        <taxon>Bacteria</taxon>
        <taxon>Pseudomonadati</taxon>
        <taxon>Bacteroidota</taxon>
        <taxon>Flavobacteriia</taxon>
        <taxon>Flavobacteriales</taxon>
        <taxon>Weeksellaceae</taxon>
        <taxon>Chryseobacterium group</taxon>
        <taxon>Chryseobacterium</taxon>
    </lineage>
</organism>
<protein>
    <recommendedName>
        <fullName evidence="3">Bacteriocin</fullName>
    </recommendedName>
</protein>
<keyword evidence="2" id="KW-1185">Reference proteome</keyword>
<evidence type="ECO:0000313" key="1">
    <source>
        <dbReference type="EMBL" id="GEN74902.1"/>
    </source>
</evidence>